<dbReference type="Proteomes" id="UP001153069">
    <property type="component" value="Unassembled WGS sequence"/>
</dbReference>
<dbReference type="AlphaFoldDB" id="A0A9N8EUI3"/>
<evidence type="ECO:0000313" key="2">
    <source>
        <dbReference type="EMBL" id="CAB9526620.1"/>
    </source>
</evidence>
<feature type="region of interest" description="Disordered" evidence="1">
    <location>
        <begin position="1"/>
        <end position="53"/>
    </location>
</feature>
<sequence length="193" mass="21314">MAVSEKRLSRRQAGASPEVKETPKQLSSLHRRDRECNRGDWNMFPKGKRSHNSTTKVEGIDFLSPTVAKAAKKLHVSPGSSAERPKMRVLRKNPFLSQNTTQFNSAPIAANRKNKRCIVEQESLSALIGKNTVCGDCNKKAKVELTFAHCGVVTIPKIRCTNPHCNNQDVADVAKTNVERAQTNAHQGTSNLI</sequence>
<reference evidence="2" key="1">
    <citation type="submission" date="2020-06" db="EMBL/GenBank/DDBJ databases">
        <authorList>
            <consortium name="Plant Systems Biology data submission"/>
        </authorList>
    </citation>
    <scope>NUCLEOTIDE SEQUENCE</scope>
    <source>
        <strain evidence="2">D6</strain>
    </source>
</reference>
<organism evidence="2 3">
    <name type="scientific">Seminavis robusta</name>
    <dbReference type="NCBI Taxonomy" id="568900"/>
    <lineage>
        <taxon>Eukaryota</taxon>
        <taxon>Sar</taxon>
        <taxon>Stramenopiles</taxon>
        <taxon>Ochrophyta</taxon>
        <taxon>Bacillariophyta</taxon>
        <taxon>Bacillariophyceae</taxon>
        <taxon>Bacillariophycidae</taxon>
        <taxon>Naviculales</taxon>
        <taxon>Naviculaceae</taxon>
        <taxon>Seminavis</taxon>
    </lineage>
</organism>
<name>A0A9N8EUI3_9STRA</name>
<proteinExistence type="predicted"/>
<dbReference type="EMBL" id="CAICTM010001855">
    <property type="protein sequence ID" value="CAB9526620.1"/>
    <property type="molecule type" value="Genomic_DNA"/>
</dbReference>
<comment type="caution">
    <text evidence="2">The sequence shown here is derived from an EMBL/GenBank/DDBJ whole genome shotgun (WGS) entry which is preliminary data.</text>
</comment>
<gene>
    <name evidence="2" type="ORF">SEMRO_1857_G302020.1</name>
</gene>
<accession>A0A9N8EUI3</accession>
<protein>
    <submittedName>
        <fullName evidence="2">Uncharacterized protein</fullName>
    </submittedName>
</protein>
<keyword evidence="3" id="KW-1185">Reference proteome</keyword>
<evidence type="ECO:0000256" key="1">
    <source>
        <dbReference type="SAM" id="MobiDB-lite"/>
    </source>
</evidence>
<evidence type="ECO:0000313" key="3">
    <source>
        <dbReference type="Proteomes" id="UP001153069"/>
    </source>
</evidence>